<evidence type="ECO:0000256" key="3">
    <source>
        <dbReference type="ARBA" id="ARBA00022679"/>
    </source>
</evidence>
<evidence type="ECO:0000256" key="4">
    <source>
        <dbReference type="ARBA" id="ARBA00022692"/>
    </source>
</evidence>
<reference evidence="10 11" key="1">
    <citation type="submission" date="2024-11" db="EMBL/GenBank/DDBJ databases">
        <title>Chromosome-level genome assembly of the freshwater bivalve Anodonta woodiana.</title>
        <authorList>
            <person name="Chen X."/>
        </authorList>
    </citation>
    <scope>NUCLEOTIDE SEQUENCE [LARGE SCALE GENOMIC DNA]</scope>
    <source>
        <strain evidence="10">MN2024</strain>
        <tissue evidence="10">Gills</tissue>
    </source>
</reference>
<feature type="transmembrane region" description="Helical" evidence="9">
    <location>
        <begin position="221"/>
        <end position="241"/>
    </location>
</feature>
<dbReference type="Proteomes" id="UP001634394">
    <property type="component" value="Unassembled WGS sequence"/>
</dbReference>
<comment type="subcellular location">
    <subcellularLocation>
        <location evidence="1 9">Golgi apparatus membrane</location>
        <topology evidence="1 9">Single-pass type II membrane protein</topology>
    </subcellularLocation>
</comment>
<dbReference type="AlphaFoldDB" id="A0ABD3W0N7"/>
<keyword evidence="9" id="KW-0119">Carbohydrate metabolism</keyword>
<evidence type="ECO:0000313" key="10">
    <source>
        <dbReference type="EMBL" id="KAL3867439.1"/>
    </source>
</evidence>
<evidence type="ECO:0000256" key="9">
    <source>
        <dbReference type="RuleBase" id="RU364020"/>
    </source>
</evidence>
<dbReference type="EMBL" id="JBJQND010000009">
    <property type="protein sequence ID" value="KAL3867439.1"/>
    <property type="molecule type" value="Genomic_DNA"/>
</dbReference>
<keyword evidence="4 9" id="KW-0812">Transmembrane</keyword>
<accession>A0ABD3W0N7</accession>
<keyword evidence="9" id="KW-0735">Signal-anchor</keyword>
<evidence type="ECO:0000256" key="8">
    <source>
        <dbReference type="ARBA" id="ARBA00023180"/>
    </source>
</evidence>
<evidence type="ECO:0000256" key="6">
    <source>
        <dbReference type="ARBA" id="ARBA00023034"/>
    </source>
</evidence>
<protein>
    <recommendedName>
        <fullName evidence="9">Carbohydrate sulfotransferase</fullName>
        <ecNumber evidence="9">2.8.2.-</ecNumber>
    </recommendedName>
</protein>
<dbReference type="Pfam" id="PF03567">
    <property type="entry name" value="Sulfotransfer_2"/>
    <property type="match status" value="1"/>
</dbReference>
<keyword evidence="7 9" id="KW-0472">Membrane</keyword>
<dbReference type="InterPro" id="IPR018011">
    <property type="entry name" value="Carb_sulfotrans_8-10"/>
</dbReference>
<dbReference type="EC" id="2.8.2.-" evidence="9"/>
<dbReference type="GO" id="GO:0008146">
    <property type="term" value="F:sulfotransferase activity"/>
    <property type="evidence" value="ECO:0007669"/>
    <property type="project" value="UniProtKB-ARBA"/>
</dbReference>
<keyword evidence="11" id="KW-1185">Reference proteome</keyword>
<evidence type="ECO:0000313" key="11">
    <source>
        <dbReference type="Proteomes" id="UP001634394"/>
    </source>
</evidence>
<evidence type="ECO:0000256" key="5">
    <source>
        <dbReference type="ARBA" id="ARBA00022989"/>
    </source>
</evidence>
<evidence type="ECO:0000256" key="2">
    <source>
        <dbReference type="ARBA" id="ARBA00006339"/>
    </source>
</evidence>
<dbReference type="GO" id="GO:0000139">
    <property type="term" value="C:Golgi membrane"/>
    <property type="evidence" value="ECO:0007669"/>
    <property type="project" value="UniProtKB-SubCell"/>
</dbReference>
<dbReference type="PANTHER" id="PTHR12137:SF54">
    <property type="entry name" value="CARBOHYDRATE SULFOTRANSFERASE"/>
    <property type="match status" value="1"/>
</dbReference>
<keyword evidence="8 9" id="KW-0325">Glycoprotein</keyword>
<comment type="caution">
    <text evidence="10">The sequence shown here is derived from an EMBL/GenBank/DDBJ whole genome shotgun (WGS) entry which is preliminary data.</text>
</comment>
<name>A0ABD3W0N7_SINWO</name>
<comment type="similarity">
    <text evidence="2 9">Belongs to the sulfotransferase 2 family.</text>
</comment>
<proteinExistence type="inferred from homology"/>
<keyword evidence="6 9" id="KW-0333">Golgi apparatus</keyword>
<evidence type="ECO:0000256" key="7">
    <source>
        <dbReference type="ARBA" id="ARBA00023136"/>
    </source>
</evidence>
<dbReference type="InterPro" id="IPR005331">
    <property type="entry name" value="Sulfotransferase"/>
</dbReference>
<sequence>MNTSNPLEIPAHDVHSSLKDRLTLLSNYNTSEAKTRLDTYAKVIFVRERMERLLSAYINKFTENKTDFYEKYGRKIIQRYRSSPNVESLEKGHDVKFEEFIRYITDKTVWGNSHEHWLQYESLCHPCHVQYDVIGKMESIDEDTDYLLHYLGASSKVKFPKRSDLKTNEKTIYKLLQYYQEIPKDLLERVLQEFHRDYLIFDYKIPYLLESLRNSSVRIQICATIAWYLTLTLCVVFHFYVL</sequence>
<dbReference type="PANTHER" id="PTHR12137">
    <property type="entry name" value="CARBOHYDRATE SULFOTRANSFERASE"/>
    <property type="match status" value="1"/>
</dbReference>
<gene>
    <name evidence="10" type="ORF">ACJMK2_044641</name>
</gene>
<organism evidence="10 11">
    <name type="scientific">Sinanodonta woodiana</name>
    <name type="common">Chinese pond mussel</name>
    <name type="synonym">Anodonta woodiana</name>
    <dbReference type="NCBI Taxonomy" id="1069815"/>
    <lineage>
        <taxon>Eukaryota</taxon>
        <taxon>Metazoa</taxon>
        <taxon>Spiralia</taxon>
        <taxon>Lophotrochozoa</taxon>
        <taxon>Mollusca</taxon>
        <taxon>Bivalvia</taxon>
        <taxon>Autobranchia</taxon>
        <taxon>Heteroconchia</taxon>
        <taxon>Palaeoheterodonta</taxon>
        <taxon>Unionida</taxon>
        <taxon>Unionoidea</taxon>
        <taxon>Unionidae</taxon>
        <taxon>Unioninae</taxon>
        <taxon>Sinanodonta</taxon>
    </lineage>
</organism>
<keyword evidence="5 9" id="KW-1133">Transmembrane helix</keyword>
<evidence type="ECO:0000256" key="1">
    <source>
        <dbReference type="ARBA" id="ARBA00004323"/>
    </source>
</evidence>
<keyword evidence="3 9" id="KW-0808">Transferase</keyword>